<dbReference type="Gene3D" id="3.40.50.720">
    <property type="entry name" value="NAD(P)-binding Rossmann-like Domain"/>
    <property type="match status" value="1"/>
</dbReference>
<keyword evidence="3" id="KW-1185">Reference proteome</keyword>
<dbReference type="AlphaFoldDB" id="A0A0R1MXY0"/>
<dbReference type="PANTHER" id="PTHR43355:SF2">
    <property type="entry name" value="FLAVIN REDUCTASE (NADPH)"/>
    <property type="match status" value="1"/>
</dbReference>
<dbReference type="EMBL" id="AZEC01000005">
    <property type="protein sequence ID" value="KRL13014.1"/>
    <property type="molecule type" value="Genomic_DNA"/>
</dbReference>
<evidence type="ECO:0000259" key="1">
    <source>
        <dbReference type="Pfam" id="PF13460"/>
    </source>
</evidence>
<dbReference type="RefSeq" id="WP_057819945.1">
    <property type="nucleotide sequence ID" value="NZ_AZEC01000005.1"/>
</dbReference>
<protein>
    <submittedName>
        <fullName evidence="2">NADH-flavin reductase</fullName>
    </submittedName>
</protein>
<dbReference type="PATRIC" id="fig|1423792.3.peg.2602"/>
<evidence type="ECO:0000313" key="3">
    <source>
        <dbReference type="Proteomes" id="UP000051330"/>
    </source>
</evidence>
<dbReference type="GO" id="GO:0016646">
    <property type="term" value="F:oxidoreductase activity, acting on the CH-NH group of donors, NAD or NADP as acceptor"/>
    <property type="evidence" value="ECO:0007669"/>
    <property type="project" value="TreeGrafter"/>
</dbReference>
<dbReference type="SUPFAM" id="SSF51735">
    <property type="entry name" value="NAD(P)-binding Rossmann-fold domains"/>
    <property type="match status" value="1"/>
</dbReference>
<dbReference type="Pfam" id="PF13460">
    <property type="entry name" value="NAD_binding_10"/>
    <property type="match status" value="1"/>
</dbReference>
<name>A0A0R1MXY0_9LACO</name>
<dbReference type="InterPro" id="IPR051606">
    <property type="entry name" value="Polyketide_Oxido-like"/>
</dbReference>
<feature type="domain" description="NAD(P)-binding" evidence="1">
    <location>
        <begin position="7"/>
        <end position="160"/>
    </location>
</feature>
<reference evidence="2 3" key="1">
    <citation type="journal article" date="2015" name="Genome Announc.">
        <title>Expanding the biotechnology potential of lactobacilli through comparative genomics of 213 strains and associated genera.</title>
        <authorList>
            <person name="Sun Z."/>
            <person name="Harris H.M."/>
            <person name="McCann A."/>
            <person name="Guo C."/>
            <person name="Argimon S."/>
            <person name="Zhang W."/>
            <person name="Yang X."/>
            <person name="Jeffery I.B."/>
            <person name="Cooney J.C."/>
            <person name="Kagawa T.F."/>
            <person name="Liu W."/>
            <person name="Song Y."/>
            <person name="Salvetti E."/>
            <person name="Wrobel A."/>
            <person name="Rasinkangas P."/>
            <person name="Parkhill J."/>
            <person name="Rea M.C."/>
            <person name="O'Sullivan O."/>
            <person name="Ritari J."/>
            <person name="Douillard F.P."/>
            <person name="Paul Ross R."/>
            <person name="Yang R."/>
            <person name="Briner A.E."/>
            <person name="Felis G.E."/>
            <person name="de Vos W.M."/>
            <person name="Barrangou R."/>
            <person name="Klaenhammer T.R."/>
            <person name="Caufield P.W."/>
            <person name="Cui Y."/>
            <person name="Zhang H."/>
            <person name="O'Toole P.W."/>
        </authorList>
    </citation>
    <scope>NUCLEOTIDE SEQUENCE [LARGE SCALE GENOMIC DNA]</scope>
    <source>
        <strain evidence="2 3">DSM 12744</strain>
    </source>
</reference>
<evidence type="ECO:0000313" key="2">
    <source>
        <dbReference type="EMBL" id="KRL13014.1"/>
    </source>
</evidence>
<dbReference type="InterPro" id="IPR036291">
    <property type="entry name" value="NAD(P)-bd_dom_sf"/>
</dbReference>
<comment type="caution">
    <text evidence="2">The sequence shown here is derived from an EMBL/GenBank/DDBJ whole genome shotgun (WGS) entry which is preliminary data.</text>
</comment>
<sequence length="216" mass="23250">MKIIVIGATGMAGSAIVQEALHRGHEVTGIARSQKDLDELTKKNPGIHTRAADVFSLSAPELSGADAIVDAFATDPAHAYRHVDLATRLVTMFRETMTPRLVFILGAGSLQTGADHHLLVDDLRKLPQSETFIAVPENQYDELQFLRTVKNVNWVGVSPSQQFAPGPAKEALLGEDVLLHNAAGDSHTSAGTMAVAVLNEIEQPAHEDTRFTVADK</sequence>
<accession>A0A0R1MXY0</accession>
<dbReference type="STRING" id="1423792.FD09_GL002554"/>
<gene>
    <name evidence="2" type="ORF">FD09_GL002554</name>
</gene>
<proteinExistence type="predicted"/>
<dbReference type="OrthoDB" id="9785372at2"/>
<dbReference type="Proteomes" id="UP000051330">
    <property type="component" value="Unassembled WGS sequence"/>
</dbReference>
<dbReference type="PANTHER" id="PTHR43355">
    <property type="entry name" value="FLAVIN REDUCTASE (NADPH)"/>
    <property type="match status" value="1"/>
</dbReference>
<dbReference type="InterPro" id="IPR016040">
    <property type="entry name" value="NAD(P)-bd_dom"/>
</dbReference>
<organism evidence="2 3">
    <name type="scientific">Schleiferilactobacillus perolens DSM 12744</name>
    <dbReference type="NCBI Taxonomy" id="1423792"/>
    <lineage>
        <taxon>Bacteria</taxon>
        <taxon>Bacillati</taxon>
        <taxon>Bacillota</taxon>
        <taxon>Bacilli</taxon>
        <taxon>Lactobacillales</taxon>
        <taxon>Lactobacillaceae</taxon>
        <taxon>Schleiferilactobacillus</taxon>
    </lineage>
</organism>